<comment type="caution">
    <text evidence="3">The sequence shown here is derived from an EMBL/GenBank/DDBJ whole genome shotgun (WGS) entry which is preliminary data.</text>
</comment>
<dbReference type="InterPro" id="IPR009739">
    <property type="entry name" value="LprI-like_N"/>
</dbReference>
<dbReference type="OrthoDB" id="8641765at2"/>
<reference evidence="4" key="1">
    <citation type="submission" date="2017-05" db="EMBL/GenBank/DDBJ databases">
        <title>Complete and WGS of Bordetella genogroups.</title>
        <authorList>
            <person name="Spilker T."/>
            <person name="Lipuma J."/>
        </authorList>
    </citation>
    <scope>NUCLEOTIDE SEQUENCE [LARGE SCALE GENOMIC DNA]</scope>
    <source>
        <strain evidence="4">AU6712</strain>
    </source>
</reference>
<feature type="signal peptide" evidence="1">
    <location>
        <begin position="1"/>
        <end position="17"/>
    </location>
</feature>
<evidence type="ECO:0000256" key="1">
    <source>
        <dbReference type="SAM" id="SignalP"/>
    </source>
</evidence>
<proteinExistence type="predicted"/>
<dbReference type="Pfam" id="PF07007">
    <property type="entry name" value="LprI"/>
    <property type="match status" value="1"/>
</dbReference>
<name>A0A261VNC1_9BORD</name>
<gene>
    <name evidence="3" type="ORF">CAL22_12050</name>
</gene>
<accession>A0A261VNC1</accession>
<feature type="domain" description="Lysozyme inhibitor LprI-like N-terminal" evidence="2">
    <location>
        <begin position="28"/>
        <end position="118"/>
    </location>
</feature>
<dbReference type="EMBL" id="NEVU01000002">
    <property type="protein sequence ID" value="OZI75251.1"/>
    <property type="molecule type" value="Genomic_DNA"/>
</dbReference>
<feature type="chain" id="PRO_5012853952" description="Lysozyme inhibitor LprI-like N-terminal domain-containing protein" evidence="1">
    <location>
        <begin position="18"/>
        <end position="138"/>
    </location>
</feature>
<evidence type="ECO:0000313" key="3">
    <source>
        <dbReference type="EMBL" id="OZI75251.1"/>
    </source>
</evidence>
<sequence length="138" mass="14966">MPLTAAALALTALPAGANDCGTPLAEQSYQAQVCAQAALAERQAAMYTRYEALRKQLPADEAESLASDQAKWLNYIEADCTVYADMAGRENDAWRLTWGEIALASCRADMIAAREERLGQYQALIARRSAQRASLLAP</sequence>
<dbReference type="AlphaFoldDB" id="A0A261VNC1"/>
<dbReference type="Proteomes" id="UP000216429">
    <property type="component" value="Unassembled WGS sequence"/>
</dbReference>
<keyword evidence="4" id="KW-1185">Reference proteome</keyword>
<evidence type="ECO:0000313" key="4">
    <source>
        <dbReference type="Proteomes" id="UP000216429"/>
    </source>
</evidence>
<dbReference type="Gene3D" id="1.20.1270.180">
    <property type="match status" value="1"/>
</dbReference>
<keyword evidence="1" id="KW-0732">Signal</keyword>
<evidence type="ECO:0000259" key="2">
    <source>
        <dbReference type="Pfam" id="PF07007"/>
    </source>
</evidence>
<organism evidence="3 4">
    <name type="scientific">Bordetella genomosp. 12</name>
    <dbReference type="NCBI Taxonomy" id="463035"/>
    <lineage>
        <taxon>Bacteria</taxon>
        <taxon>Pseudomonadati</taxon>
        <taxon>Pseudomonadota</taxon>
        <taxon>Betaproteobacteria</taxon>
        <taxon>Burkholderiales</taxon>
        <taxon>Alcaligenaceae</taxon>
        <taxon>Bordetella</taxon>
    </lineage>
</organism>
<protein>
    <recommendedName>
        <fullName evidence="2">Lysozyme inhibitor LprI-like N-terminal domain-containing protein</fullName>
    </recommendedName>
</protein>